<comment type="caution">
    <text evidence="10">The sequence shown here is derived from an EMBL/GenBank/DDBJ whole genome shotgun (WGS) entry which is preliminary data.</text>
</comment>
<dbReference type="OrthoDB" id="1681765at2759"/>
<dbReference type="EMBL" id="QPKB01000004">
    <property type="protein sequence ID" value="RWR83447.1"/>
    <property type="molecule type" value="Genomic_DNA"/>
</dbReference>
<evidence type="ECO:0000259" key="8">
    <source>
        <dbReference type="Pfam" id="PF12776"/>
    </source>
</evidence>
<keyword evidence="6" id="KW-0378">Hydrolase</keyword>
<keyword evidence="7" id="KW-0539">Nucleus</keyword>
<dbReference type="Pfam" id="PF13359">
    <property type="entry name" value="DDE_Tnp_4"/>
    <property type="match status" value="1"/>
</dbReference>
<evidence type="ECO:0000313" key="11">
    <source>
        <dbReference type="Proteomes" id="UP000283530"/>
    </source>
</evidence>
<proteinExistence type="inferred from homology"/>
<dbReference type="InterPro" id="IPR027806">
    <property type="entry name" value="HARBI1_dom"/>
</dbReference>
<dbReference type="Pfam" id="PF12776">
    <property type="entry name" value="Myb_DNA-bind_3"/>
    <property type="match status" value="1"/>
</dbReference>
<evidence type="ECO:0000256" key="1">
    <source>
        <dbReference type="ARBA" id="ARBA00001968"/>
    </source>
</evidence>
<dbReference type="Proteomes" id="UP000283530">
    <property type="component" value="Unassembled WGS sequence"/>
</dbReference>
<comment type="cofactor">
    <cofactor evidence="1">
        <name>a divalent metal cation</name>
        <dbReference type="ChEBI" id="CHEBI:60240"/>
    </cofactor>
</comment>
<evidence type="ECO:0000256" key="2">
    <source>
        <dbReference type="ARBA" id="ARBA00004123"/>
    </source>
</evidence>
<organism evidence="10 11">
    <name type="scientific">Cinnamomum micranthum f. kanehirae</name>
    <dbReference type="NCBI Taxonomy" id="337451"/>
    <lineage>
        <taxon>Eukaryota</taxon>
        <taxon>Viridiplantae</taxon>
        <taxon>Streptophyta</taxon>
        <taxon>Embryophyta</taxon>
        <taxon>Tracheophyta</taxon>
        <taxon>Spermatophyta</taxon>
        <taxon>Magnoliopsida</taxon>
        <taxon>Magnoliidae</taxon>
        <taxon>Laurales</taxon>
        <taxon>Lauraceae</taxon>
        <taxon>Cinnamomum</taxon>
    </lineage>
</organism>
<gene>
    <name evidence="10" type="ORF">CKAN_01220100</name>
</gene>
<keyword evidence="11" id="KW-1185">Reference proteome</keyword>
<sequence length="233" mass="27259">MLTVHGPEFSKDKLKNRFKSYEKWYSAMKSMLNLSGFGWDEERKKVTAEEGIWDDYIADCIKAIDGTHIAAWVRLEDQVRYRNRKGGLSQNVMAVVSFDMRFHYVSTGWEGSASDSKILQHTVWRRPQNKLHVPTVERTFAVFKQRFALLQTAPRYPIMTQVKIVVACCVLHNFIRQWNVEDDLFQEALNEMMEEADLNDERYQDIEGNNVGGPTDVDKQFMTDFREQLSKDM</sequence>
<accession>A0A3S3MNX5</accession>
<evidence type="ECO:0000256" key="7">
    <source>
        <dbReference type="ARBA" id="ARBA00023242"/>
    </source>
</evidence>
<reference evidence="10 11" key="1">
    <citation type="journal article" date="2019" name="Nat. Plants">
        <title>Stout camphor tree genome fills gaps in understanding of flowering plant genome evolution.</title>
        <authorList>
            <person name="Chaw S.M."/>
            <person name="Liu Y.C."/>
            <person name="Wu Y.W."/>
            <person name="Wang H.Y."/>
            <person name="Lin C.I."/>
            <person name="Wu C.S."/>
            <person name="Ke H.M."/>
            <person name="Chang L.Y."/>
            <person name="Hsu C.Y."/>
            <person name="Yang H.T."/>
            <person name="Sudianto E."/>
            <person name="Hsu M.H."/>
            <person name="Wu K.P."/>
            <person name="Wang L.N."/>
            <person name="Leebens-Mack J.H."/>
            <person name="Tsai I.J."/>
        </authorList>
    </citation>
    <scope>NUCLEOTIDE SEQUENCE [LARGE SCALE GENOMIC DNA]</scope>
    <source>
        <strain evidence="11">cv. Chaw 1501</strain>
        <tissue evidence="10">Young leaves</tissue>
    </source>
</reference>
<evidence type="ECO:0000259" key="9">
    <source>
        <dbReference type="Pfam" id="PF13359"/>
    </source>
</evidence>
<protein>
    <submittedName>
        <fullName evidence="10">Putative nuclease HARBI1</fullName>
    </submittedName>
</protein>
<dbReference type="InterPro" id="IPR045249">
    <property type="entry name" value="HARBI1-like"/>
</dbReference>
<feature type="domain" description="DDE Tnp4" evidence="9">
    <location>
        <begin position="64"/>
        <end position="123"/>
    </location>
</feature>
<dbReference type="STRING" id="337451.A0A3S3MNX5"/>
<comment type="similarity">
    <text evidence="3">Belongs to the HARBI1 family.</text>
</comment>
<dbReference type="GO" id="GO:0016787">
    <property type="term" value="F:hydrolase activity"/>
    <property type="evidence" value="ECO:0007669"/>
    <property type="project" value="UniProtKB-KW"/>
</dbReference>
<evidence type="ECO:0000256" key="4">
    <source>
        <dbReference type="ARBA" id="ARBA00022722"/>
    </source>
</evidence>
<dbReference type="InterPro" id="IPR024752">
    <property type="entry name" value="Myb/SANT-like_dom"/>
</dbReference>
<dbReference type="GO" id="GO:0004518">
    <property type="term" value="F:nuclease activity"/>
    <property type="evidence" value="ECO:0007669"/>
    <property type="project" value="UniProtKB-KW"/>
</dbReference>
<keyword evidence="5" id="KW-0479">Metal-binding</keyword>
<evidence type="ECO:0000256" key="3">
    <source>
        <dbReference type="ARBA" id="ARBA00006958"/>
    </source>
</evidence>
<evidence type="ECO:0000256" key="5">
    <source>
        <dbReference type="ARBA" id="ARBA00022723"/>
    </source>
</evidence>
<comment type="subcellular location">
    <subcellularLocation>
        <location evidence="2">Nucleus</location>
    </subcellularLocation>
</comment>
<dbReference type="PANTHER" id="PTHR22930:SF259">
    <property type="entry name" value="OS08G0106900 PROTEIN"/>
    <property type="match status" value="1"/>
</dbReference>
<dbReference type="GO" id="GO:0046872">
    <property type="term" value="F:metal ion binding"/>
    <property type="evidence" value="ECO:0007669"/>
    <property type="project" value="UniProtKB-KW"/>
</dbReference>
<evidence type="ECO:0000256" key="6">
    <source>
        <dbReference type="ARBA" id="ARBA00022801"/>
    </source>
</evidence>
<keyword evidence="4" id="KW-0540">Nuclease</keyword>
<dbReference type="PANTHER" id="PTHR22930">
    <property type="match status" value="1"/>
</dbReference>
<evidence type="ECO:0000313" key="10">
    <source>
        <dbReference type="EMBL" id="RWR83447.1"/>
    </source>
</evidence>
<name>A0A3S3MNX5_9MAGN</name>
<feature type="domain" description="Myb/SANT-like" evidence="8">
    <location>
        <begin position="6"/>
        <end position="56"/>
    </location>
</feature>
<dbReference type="GO" id="GO:0005634">
    <property type="term" value="C:nucleus"/>
    <property type="evidence" value="ECO:0007669"/>
    <property type="project" value="UniProtKB-SubCell"/>
</dbReference>
<dbReference type="AlphaFoldDB" id="A0A3S3MNX5"/>